<dbReference type="EMBL" id="JACRUN010000003">
    <property type="protein sequence ID" value="MBC5834701.1"/>
    <property type="molecule type" value="Genomic_DNA"/>
</dbReference>
<reference evidence="4 5" key="1">
    <citation type="submission" date="2020-08" db="EMBL/GenBank/DDBJ databases">
        <title>Description of novel Flavobacterium F-408 isolate.</title>
        <authorList>
            <person name="Saticioglu I.B."/>
            <person name="Duman M."/>
            <person name="Altun S."/>
        </authorList>
    </citation>
    <scope>NUCLEOTIDE SEQUENCE [LARGE SCALE GENOMIC DNA]</scope>
    <source>
        <strain evidence="4 5">F-408</strain>
    </source>
</reference>
<accession>A0ABR7IY49</accession>
<evidence type="ECO:0000313" key="4">
    <source>
        <dbReference type="EMBL" id="MBC5834701.1"/>
    </source>
</evidence>
<sequence>MKHFKKILILFVLLTSHLCSFSQVGIGTTTPNASSALDITSTTGGMLIPRMTQVQRLAIGTPANGLLVYQNNLTAGFYYWDGTVWKTFGGGSGWALTGDSGTTAGTNFIGTTDANGLNISTNNTERIRVNATGLIGIGTTSPTEELHLVGTSPVFRFQDGNEGVNKILKSDANGNAYWANTTAATGADDDWRFLSGSGFADPAYHTGGNVVIGRIGTSTHTLDVDNGIGTTTLGIGDVEYFQEGNNEIRVSHSLVKAPGAAYSTLGNIGPTLEWNTIYTINNANTPSDKKFKKDIHDLNYGLEELMQLNPISYKWNEVTIGSVNLPLEERELKLGFIAQEVEKIIPETVISHSLKKNGESETDKFEYTKNDLLSMNYEALLPLIVKAKQEQHQRIIKLQNENNALLKKVEELNAKQK</sequence>
<keyword evidence="2" id="KW-0732">Signal</keyword>
<feature type="signal peptide" evidence="2">
    <location>
        <begin position="1"/>
        <end position="22"/>
    </location>
</feature>
<evidence type="ECO:0000259" key="3">
    <source>
        <dbReference type="PROSITE" id="PS51688"/>
    </source>
</evidence>
<dbReference type="PROSITE" id="PS51688">
    <property type="entry name" value="ICA"/>
    <property type="match status" value="1"/>
</dbReference>
<dbReference type="InterPro" id="IPR030392">
    <property type="entry name" value="S74_ICA"/>
</dbReference>
<dbReference type="Gene3D" id="1.10.10.10">
    <property type="entry name" value="Winged helix-like DNA-binding domain superfamily/Winged helix DNA-binding domain"/>
    <property type="match status" value="1"/>
</dbReference>
<evidence type="ECO:0000313" key="5">
    <source>
        <dbReference type="Proteomes" id="UP000605990"/>
    </source>
</evidence>
<gene>
    <name evidence="4" type="ORF">H8R27_07365</name>
</gene>
<dbReference type="InterPro" id="IPR036388">
    <property type="entry name" value="WH-like_DNA-bd_sf"/>
</dbReference>
<proteinExistence type="predicted"/>
<feature type="domain" description="Peptidase S74" evidence="3">
    <location>
        <begin position="287"/>
        <end position="402"/>
    </location>
</feature>
<feature type="coiled-coil region" evidence="1">
    <location>
        <begin position="388"/>
        <end position="415"/>
    </location>
</feature>
<dbReference type="Pfam" id="PF13884">
    <property type="entry name" value="Peptidase_S74"/>
    <property type="match status" value="1"/>
</dbReference>
<evidence type="ECO:0000256" key="2">
    <source>
        <dbReference type="SAM" id="SignalP"/>
    </source>
</evidence>
<dbReference type="Proteomes" id="UP000605990">
    <property type="component" value="Unassembled WGS sequence"/>
</dbReference>
<evidence type="ECO:0000256" key="1">
    <source>
        <dbReference type="SAM" id="Coils"/>
    </source>
</evidence>
<keyword evidence="1" id="KW-0175">Coiled coil</keyword>
<protein>
    <submittedName>
        <fullName evidence="4">Tail fiber domain-containing protein</fullName>
    </submittedName>
</protein>
<feature type="chain" id="PRO_5047484580" evidence="2">
    <location>
        <begin position="23"/>
        <end position="417"/>
    </location>
</feature>
<dbReference type="RefSeq" id="WP_166127661.1">
    <property type="nucleotide sequence ID" value="NZ_JAANOQ010000004.1"/>
</dbReference>
<organism evidence="4 5">
    <name type="scientific">Flavobacterium bernardetii</name>
    <dbReference type="NCBI Taxonomy" id="2813823"/>
    <lineage>
        <taxon>Bacteria</taxon>
        <taxon>Pseudomonadati</taxon>
        <taxon>Bacteroidota</taxon>
        <taxon>Flavobacteriia</taxon>
        <taxon>Flavobacteriales</taxon>
        <taxon>Flavobacteriaceae</taxon>
        <taxon>Flavobacterium</taxon>
    </lineage>
</organism>
<keyword evidence="5" id="KW-1185">Reference proteome</keyword>
<comment type="caution">
    <text evidence="4">The sequence shown here is derived from an EMBL/GenBank/DDBJ whole genome shotgun (WGS) entry which is preliminary data.</text>
</comment>
<name>A0ABR7IY49_9FLAO</name>